<evidence type="ECO:0000313" key="2">
    <source>
        <dbReference type="EMBL" id="EUB65109.1"/>
    </source>
</evidence>
<gene>
    <name evidence="2" type="ORF">EGR_00378</name>
</gene>
<evidence type="ECO:0000313" key="3">
    <source>
        <dbReference type="Proteomes" id="UP000019149"/>
    </source>
</evidence>
<proteinExistence type="predicted"/>
<feature type="compositionally biased region" description="Basic and acidic residues" evidence="1">
    <location>
        <begin position="452"/>
        <end position="467"/>
    </location>
</feature>
<sequence length="629" mass="65750">MLCTVFVTFLRSLGSNPSLTGHLPSVPNVNSLLGLSLGLPLDSTSIVSGQDISSLLLPAQPNLSTSSSLHAASPYFLPQTAQFLGGLPIPNAVNPLIAQLNLSQMLPLLNPGLLQQPTCDLTTTSSEPSDTHTIVRAPVLYGNSNGSTTSQVPSKEANKSPPDQIVASYAAAARAAAIAYQQPLSNAAEVFLSAAASAAGPLTNTSGYVVATAKNRTAQKRAPGVSCANSTSSGPKTSLAVAKSEGAKPPLPWNSAWTRIVDRQSDIVICETDPAFLRLIIRIGGVTLARPGGSRLKNVAEVRAHLERWLSAERAAAISDECINTSFCFDANREVRLVSAPDDSVFVFPEEVETSNRAPVMTDAPSPSAPLLPPSSAPSLPSKAEGSLSDLTGTAAPTSIAPDNEATTSISALTASTAVKRLASSPERTDGRNGAESTVLPSTSEAETNGATKKDESRQPKKAKVEPEPASVPQLLAPLPSLSNDVALTTSSFVARGMARAGGATTVVPSVVPSVLPPTSTTSSTSSAYALAQHLATLQQHQALLASAGLIHSADAAHQQQQQQLFEHYKQQHQQQAVAAAVAAALLLQQQQQHQLQLQQHLQTVYATALQQQQHQQALQQQHHQDGNQ</sequence>
<feature type="region of interest" description="Disordered" evidence="1">
    <location>
        <begin position="421"/>
        <end position="476"/>
    </location>
</feature>
<organism evidence="2 3">
    <name type="scientific">Echinococcus granulosus</name>
    <name type="common">Hydatid tapeworm</name>
    <dbReference type="NCBI Taxonomy" id="6210"/>
    <lineage>
        <taxon>Eukaryota</taxon>
        <taxon>Metazoa</taxon>
        <taxon>Spiralia</taxon>
        <taxon>Lophotrochozoa</taxon>
        <taxon>Platyhelminthes</taxon>
        <taxon>Cestoda</taxon>
        <taxon>Eucestoda</taxon>
        <taxon>Cyclophyllidea</taxon>
        <taxon>Taeniidae</taxon>
        <taxon>Echinococcus</taxon>
        <taxon>Echinococcus granulosus group</taxon>
    </lineage>
</organism>
<dbReference type="CTD" id="36336093"/>
<feature type="compositionally biased region" description="Pro residues" evidence="1">
    <location>
        <begin position="367"/>
        <end position="376"/>
    </location>
</feature>
<dbReference type="STRING" id="6210.W6VE56"/>
<dbReference type="OrthoDB" id="6256617at2759"/>
<dbReference type="OMA" id="AISDECI"/>
<reference evidence="2 3" key="1">
    <citation type="journal article" date="2013" name="Nat. Genet.">
        <title>The genome of the hydatid tapeworm Echinococcus granulosus.</title>
        <authorList>
            <person name="Zheng H."/>
            <person name="Zhang W."/>
            <person name="Zhang L."/>
            <person name="Zhang Z."/>
            <person name="Li J."/>
            <person name="Lu G."/>
            <person name="Zhu Y."/>
            <person name="Wang Y."/>
            <person name="Huang Y."/>
            <person name="Liu J."/>
            <person name="Kang H."/>
            <person name="Chen J."/>
            <person name="Wang L."/>
            <person name="Chen A."/>
            <person name="Yu S."/>
            <person name="Gao Z."/>
            <person name="Jin L."/>
            <person name="Gu W."/>
            <person name="Wang Z."/>
            <person name="Zhao L."/>
            <person name="Shi B."/>
            <person name="Wen H."/>
            <person name="Lin R."/>
            <person name="Jones M.K."/>
            <person name="Brejova B."/>
            <person name="Vinar T."/>
            <person name="Zhao G."/>
            <person name="McManus D.P."/>
            <person name="Chen Z."/>
            <person name="Zhou Y."/>
            <person name="Wang S."/>
        </authorList>
    </citation>
    <scope>NUCLEOTIDE SEQUENCE [LARGE SCALE GENOMIC DNA]</scope>
</reference>
<dbReference type="RefSeq" id="XP_024356305.1">
    <property type="nucleotide sequence ID" value="XM_024489627.1"/>
</dbReference>
<dbReference type="Proteomes" id="UP000019149">
    <property type="component" value="Unassembled WGS sequence"/>
</dbReference>
<dbReference type="EMBL" id="APAU02000001">
    <property type="protein sequence ID" value="EUB65109.1"/>
    <property type="molecule type" value="Genomic_DNA"/>
</dbReference>
<dbReference type="GeneID" id="36336093"/>
<feature type="region of interest" description="Disordered" evidence="1">
    <location>
        <begin position="222"/>
        <end position="246"/>
    </location>
</feature>
<keyword evidence="3" id="KW-1185">Reference proteome</keyword>
<dbReference type="AlphaFoldDB" id="W6VE56"/>
<feature type="compositionally biased region" description="Polar residues" evidence="1">
    <location>
        <begin position="142"/>
        <end position="153"/>
    </location>
</feature>
<feature type="region of interest" description="Disordered" evidence="1">
    <location>
        <begin position="353"/>
        <end position="405"/>
    </location>
</feature>
<feature type="compositionally biased region" description="Polar residues" evidence="1">
    <location>
        <begin position="435"/>
        <end position="451"/>
    </location>
</feature>
<comment type="caution">
    <text evidence="2">The sequence shown here is derived from an EMBL/GenBank/DDBJ whole genome shotgun (WGS) entry which is preliminary data.</text>
</comment>
<accession>W6VE56</accession>
<dbReference type="KEGG" id="egl:EGR_00378"/>
<evidence type="ECO:0000256" key="1">
    <source>
        <dbReference type="SAM" id="MobiDB-lite"/>
    </source>
</evidence>
<feature type="region of interest" description="Disordered" evidence="1">
    <location>
        <begin position="140"/>
        <end position="161"/>
    </location>
</feature>
<feature type="compositionally biased region" description="Polar residues" evidence="1">
    <location>
        <begin position="227"/>
        <end position="236"/>
    </location>
</feature>
<name>W6VE56_ECHGR</name>
<protein>
    <submittedName>
        <fullName evidence="2">Uncharacterized protein</fullName>
    </submittedName>
</protein>